<keyword evidence="2" id="KW-1133">Transmembrane helix</keyword>
<keyword evidence="2" id="KW-0812">Transmembrane</keyword>
<sequence length="224" mass="24873">MQPSTIRNVQIASSAIIIAFSLAIIGTAGHSLDIYNKQRFTNPWWMPLWPSHFETRGTNTIIGSGAALFFLNLIHIVVTFIPKLNLLNHPTHRALLTFAICLPACLISLSTVVYAHILNGNSPNLDTIQTWTCRFKNAKQADEFNISASESNNTFATLCSESKFALYGTLIVFLIQGLMLFVAIVGWVVEKWAQRKNNKEWKDTGSVEMNGVGDKGPHVNVQNV</sequence>
<accession>A0A9P4VVQ9</accession>
<protein>
    <submittedName>
        <fullName evidence="3">Uncharacterized protein</fullName>
    </submittedName>
</protein>
<proteinExistence type="predicted"/>
<dbReference type="AlphaFoldDB" id="A0A9P4VVQ9"/>
<keyword evidence="4" id="KW-1185">Reference proteome</keyword>
<name>A0A9P4VVQ9_9PEZI</name>
<dbReference type="OrthoDB" id="3890746at2759"/>
<evidence type="ECO:0000256" key="1">
    <source>
        <dbReference type="SAM" id="MobiDB-lite"/>
    </source>
</evidence>
<reference evidence="3" key="1">
    <citation type="journal article" date="2020" name="Stud. Mycol.">
        <title>101 Dothideomycetes genomes: a test case for predicting lifestyles and emergence of pathogens.</title>
        <authorList>
            <person name="Haridas S."/>
            <person name="Albert R."/>
            <person name="Binder M."/>
            <person name="Bloem J."/>
            <person name="Labutti K."/>
            <person name="Salamov A."/>
            <person name="Andreopoulos B."/>
            <person name="Baker S."/>
            <person name="Barry K."/>
            <person name="Bills G."/>
            <person name="Bluhm B."/>
            <person name="Cannon C."/>
            <person name="Castanera R."/>
            <person name="Culley D."/>
            <person name="Daum C."/>
            <person name="Ezra D."/>
            <person name="Gonzalez J."/>
            <person name="Henrissat B."/>
            <person name="Kuo A."/>
            <person name="Liang C."/>
            <person name="Lipzen A."/>
            <person name="Lutzoni F."/>
            <person name="Magnuson J."/>
            <person name="Mondo S."/>
            <person name="Nolan M."/>
            <person name="Ohm R."/>
            <person name="Pangilinan J."/>
            <person name="Park H.-J."/>
            <person name="Ramirez L."/>
            <person name="Alfaro M."/>
            <person name="Sun H."/>
            <person name="Tritt A."/>
            <person name="Yoshinaga Y."/>
            <person name="Zwiers L.-H."/>
            <person name="Turgeon B."/>
            <person name="Goodwin S."/>
            <person name="Spatafora J."/>
            <person name="Crous P."/>
            <person name="Grigoriev I."/>
        </authorList>
    </citation>
    <scope>NUCLEOTIDE SEQUENCE</scope>
    <source>
        <strain evidence="3">CBS 101060</strain>
    </source>
</reference>
<dbReference type="Proteomes" id="UP000799429">
    <property type="component" value="Unassembled WGS sequence"/>
</dbReference>
<organism evidence="3 4">
    <name type="scientific">Patellaria atrata CBS 101060</name>
    <dbReference type="NCBI Taxonomy" id="1346257"/>
    <lineage>
        <taxon>Eukaryota</taxon>
        <taxon>Fungi</taxon>
        <taxon>Dikarya</taxon>
        <taxon>Ascomycota</taxon>
        <taxon>Pezizomycotina</taxon>
        <taxon>Dothideomycetes</taxon>
        <taxon>Dothideomycetes incertae sedis</taxon>
        <taxon>Patellariales</taxon>
        <taxon>Patellariaceae</taxon>
        <taxon>Patellaria</taxon>
    </lineage>
</organism>
<feature type="transmembrane region" description="Helical" evidence="2">
    <location>
        <begin position="12"/>
        <end position="32"/>
    </location>
</feature>
<evidence type="ECO:0000256" key="2">
    <source>
        <dbReference type="SAM" id="Phobius"/>
    </source>
</evidence>
<feature type="transmembrane region" description="Helical" evidence="2">
    <location>
        <begin position="164"/>
        <end position="189"/>
    </location>
</feature>
<dbReference type="EMBL" id="MU006089">
    <property type="protein sequence ID" value="KAF2843825.1"/>
    <property type="molecule type" value="Genomic_DNA"/>
</dbReference>
<feature type="region of interest" description="Disordered" evidence="1">
    <location>
        <begin position="204"/>
        <end position="224"/>
    </location>
</feature>
<feature type="transmembrane region" description="Helical" evidence="2">
    <location>
        <begin position="61"/>
        <end position="82"/>
    </location>
</feature>
<feature type="transmembrane region" description="Helical" evidence="2">
    <location>
        <begin position="94"/>
        <end position="117"/>
    </location>
</feature>
<gene>
    <name evidence="3" type="ORF">M501DRAFT_1006262</name>
</gene>
<comment type="caution">
    <text evidence="3">The sequence shown here is derived from an EMBL/GenBank/DDBJ whole genome shotgun (WGS) entry which is preliminary data.</text>
</comment>
<evidence type="ECO:0000313" key="4">
    <source>
        <dbReference type="Proteomes" id="UP000799429"/>
    </source>
</evidence>
<keyword evidence="2" id="KW-0472">Membrane</keyword>
<evidence type="ECO:0000313" key="3">
    <source>
        <dbReference type="EMBL" id="KAF2843825.1"/>
    </source>
</evidence>